<dbReference type="Proteomes" id="UP000037035">
    <property type="component" value="Unassembled WGS sequence"/>
</dbReference>
<reference evidence="2 3" key="1">
    <citation type="submission" date="2015-08" db="EMBL/GenBank/DDBJ databases">
        <title>Next Generation Sequencing and Analysis of the Genome of Puccinia sorghi L Schw, the Causal Agent of Maize Common Rust.</title>
        <authorList>
            <person name="Rochi L."/>
            <person name="Burguener G."/>
            <person name="Darino M."/>
            <person name="Turjanski A."/>
            <person name="Kreff E."/>
            <person name="Dieguez M.J."/>
            <person name="Sacco F."/>
        </authorList>
    </citation>
    <scope>NUCLEOTIDE SEQUENCE [LARGE SCALE GENOMIC DNA]</scope>
    <source>
        <strain evidence="2 3">RO10H11247</strain>
    </source>
</reference>
<comment type="caution">
    <text evidence="2">The sequence shown here is derived from an EMBL/GenBank/DDBJ whole genome shotgun (WGS) entry which is preliminary data.</text>
</comment>
<dbReference type="AlphaFoldDB" id="A0A0L6VRM7"/>
<sequence length="100" mass="11137">MYKVGVQRGCTMDRMTSTTMFKEKEKAEESVTRKTRESKGKSLTAPTPNQEANKQPPVEKKGRPSYPGAWVKGDSDNKSSNTRRNLEPAKNSGKECNGQD</sequence>
<organism evidence="2 3">
    <name type="scientific">Puccinia sorghi</name>
    <dbReference type="NCBI Taxonomy" id="27349"/>
    <lineage>
        <taxon>Eukaryota</taxon>
        <taxon>Fungi</taxon>
        <taxon>Dikarya</taxon>
        <taxon>Basidiomycota</taxon>
        <taxon>Pucciniomycotina</taxon>
        <taxon>Pucciniomycetes</taxon>
        <taxon>Pucciniales</taxon>
        <taxon>Pucciniaceae</taxon>
        <taxon>Puccinia</taxon>
    </lineage>
</organism>
<evidence type="ECO:0000256" key="1">
    <source>
        <dbReference type="SAM" id="MobiDB-lite"/>
    </source>
</evidence>
<proteinExistence type="predicted"/>
<accession>A0A0L6VRM7</accession>
<evidence type="ECO:0000313" key="2">
    <source>
        <dbReference type="EMBL" id="KNZ63351.1"/>
    </source>
</evidence>
<dbReference type="EMBL" id="LAVV01001737">
    <property type="protein sequence ID" value="KNZ63351.1"/>
    <property type="molecule type" value="Genomic_DNA"/>
</dbReference>
<feature type="compositionally biased region" description="Polar residues" evidence="1">
    <location>
        <begin position="44"/>
        <end position="53"/>
    </location>
</feature>
<name>A0A0L6VRM7_9BASI</name>
<evidence type="ECO:0000313" key="3">
    <source>
        <dbReference type="Proteomes" id="UP000037035"/>
    </source>
</evidence>
<protein>
    <submittedName>
        <fullName evidence="2">Uncharacterized protein</fullName>
    </submittedName>
</protein>
<feature type="region of interest" description="Disordered" evidence="1">
    <location>
        <begin position="1"/>
        <end position="100"/>
    </location>
</feature>
<feature type="compositionally biased region" description="Basic and acidic residues" evidence="1">
    <location>
        <begin position="21"/>
        <end position="40"/>
    </location>
</feature>
<dbReference type="VEuPathDB" id="FungiDB:VP01_11564g1"/>
<gene>
    <name evidence="2" type="ORF">VP01_11564g1</name>
</gene>
<keyword evidence="3" id="KW-1185">Reference proteome</keyword>